<keyword evidence="3" id="KW-1003">Cell membrane</keyword>
<accession>F1THI6</accession>
<feature type="transmembrane region" description="Helical" evidence="7">
    <location>
        <begin position="113"/>
        <end position="134"/>
    </location>
</feature>
<evidence type="ECO:0000313" key="10">
    <source>
        <dbReference type="Proteomes" id="UP000003860"/>
    </source>
</evidence>
<evidence type="ECO:0000256" key="3">
    <source>
        <dbReference type="ARBA" id="ARBA00022475"/>
    </source>
</evidence>
<gene>
    <name evidence="9" type="ORF">Cpap_0483</name>
</gene>
<name>F1THI6_9FIRM</name>
<evidence type="ECO:0000256" key="5">
    <source>
        <dbReference type="ARBA" id="ARBA00022989"/>
    </source>
</evidence>
<evidence type="ECO:0000256" key="1">
    <source>
        <dbReference type="ARBA" id="ARBA00004651"/>
    </source>
</evidence>
<dbReference type="RefSeq" id="WP_004621899.1">
    <property type="nucleotide sequence ID" value="NZ_ACXX02000016.1"/>
</dbReference>
<dbReference type="GO" id="GO:0055085">
    <property type="term" value="P:transmembrane transport"/>
    <property type="evidence" value="ECO:0007669"/>
    <property type="project" value="InterPro"/>
</dbReference>
<reference evidence="9" key="1">
    <citation type="submission" date="2009-07" db="EMBL/GenBank/DDBJ databases">
        <authorList>
            <consortium name="US DOE Joint Genome Institute (JGI-PGF)"/>
            <person name="Lucas S."/>
            <person name="Copeland A."/>
            <person name="Lapidus A."/>
            <person name="Glavina del Rio T."/>
            <person name="Tice H."/>
            <person name="Bruce D."/>
            <person name="Goodwin L."/>
            <person name="Pitluck S."/>
            <person name="Larimer F."/>
            <person name="Land M.L."/>
            <person name="Mouttaki H."/>
            <person name="He Z."/>
            <person name="Zhou J."/>
            <person name="Hemme C.L."/>
        </authorList>
    </citation>
    <scope>NUCLEOTIDE SEQUENCE [LARGE SCALE GENOMIC DNA]</scope>
    <source>
        <strain evidence="9">DSM 2782</strain>
    </source>
</reference>
<dbReference type="InterPro" id="IPR000515">
    <property type="entry name" value="MetI-like"/>
</dbReference>
<dbReference type="InterPro" id="IPR035906">
    <property type="entry name" value="MetI-like_sf"/>
</dbReference>
<keyword evidence="5 7" id="KW-1133">Transmembrane helix</keyword>
<feature type="domain" description="ABC transmembrane type-1" evidence="8">
    <location>
        <begin position="78"/>
        <end position="267"/>
    </location>
</feature>
<feature type="transmembrane region" description="Helical" evidence="7">
    <location>
        <begin position="82"/>
        <end position="106"/>
    </location>
</feature>
<feature type="transmembrane region" description="Helical" evidence="7">
    <location>
        <begin position="12"/>
        <end position="35"/>
    </location>
</feature>
<protein>
    <submittedName>
        <fullName evidence="9">Binding-protein-dependent transport systems inner membrane component</fullName>
    </submittedName>
</protein>
<keyword evidence="6 7" id="KW-0472">Membrane</keyword>
<dbReference type="PANTHER" id="PTHR43744">
    <property type="entry name" value="ABC TRANSPORTER PERMEASE PROTEIN MG189-RELATED-RELATED"/>
    <property type="match status" value="1"/>
</dbReference>
<dbReference type="CDD" id="cd06261">
    <property type="entry name" value="TM_PBP2"/>
    <property type="match status" value="1"/>
</dbReference>
<organism evidence="9 10">
    <name type="scientific">Ruminiclostridium papyrosolvens DSM 2782</name>
    <dbReference type="NCBI Taxonomy" id="588581"/>
    <lineage>
        <taxon>Bacteria</taxon>
        <taxon>Bacillati</taxon>
        <taxon>Bacillota</taxon>
        <taxon>Clostridia</taxon>
        <taxon>Eubacteriales</taxon>
        <taxon>Oscillospiraceae</taxon>
        <taxon>Ruminiclostridium</taxon>
    </lineage>
</organism>
<evidence type="ECO:0000256" key="4">
    <source>
        <dbReference type="ARBA" id="ARBA00022692"/>
    </source>
</evidence>
<evidence type="ECO:0000256" key="2">
    <source>
        <dbReference type="ARBA" id="ARBA00022448"/>
    </source>
</evidence>
<dbReference type="STRING" id="588581.Cpap_0483"/>
<keyword evidence="10" id="KW-1185">Reference proteome</keyword>
<evidence type="ECO:0000256" key="7">
    <source>
        <dbReference type="RuleBase" id="RU363032"/>
    </source>
</evidence>
<evidence type="ECO:0000313" key="9">
    <source>
        <dbReference type="EMBL" id="EGD46189.1"/>
    </source>
</evidence>
<dbReference type="PANTHER" id="PTHR43744:SF2">
    <property type="entry name" value="ARABINOOLIGOSACCHARIDES TRANSPORT SYSTEM PERMEASE PROTEIN ARAQ"/>
    <property type="match status" value="1"/>
</dbReference>
<comment type="similarity">
    <text evidence="7">Belongs to the binding-protein-dependent transport system permease family.</text>
</comment>
<dbReference type="EMBL" id="ACXX02000016">
    <property type="protein sequence ID" value="EGD46189.1"/>
    <property type="molecule type" value="Genomic_DNA"/>
</dbReference>
<sequence>MAANKLKNNILTVAIIILMLAVAIFCLAPFFFLFLSSFKPGSEMIRNGISIKPDFGNMNLNNYKLLWEGKEGIYLYWYRNSLVITVLGTVISLFMTSMVGYGLAVYKFKGRNLIFVLVLIIMMIPVEILILPLYKMSISLKLIDSYLGVILPFAVSPFAVFFFRQYAIGLPKAFLDAGRIDGCSEFGMYFKIMMPLMLPAFGAMTILLAMNNWNSFVWPLIVLRSNEMLTLPIGLQSLITPYGNNYDLLLSGAVMSIIPIMIVFFCNQKAFIEGLTVGGVKG</sequence>
<feature type="transmembrane region" description="Helical" evidence="7">
    <location>
        <begin position="248"/>
        <end position="266"/>
    </location>
</feature>
<dbReference type="AlphaFoldDB" id="F1THI6"/>
<reference evidence="9" key="2">
    <citation type="submission" date="2011-01" db="EMBL/GenBank/DDBJ databases">
        <title>The Non-contiguous Finished genome of Clostridium papyrosolvens.</title>
        <authorList>
            <person name="Lucas S."/>
            <person name="Copeland A."/>
            <person name="Lapidus A."/>
            <person name="Cheng J.-F."/>
            <person name="Goodwin L."/>
            <person name="Pitluck S."/>
            <person name="Misra M."/>
            <person name="Chertkov O."/>
            <person name="Detter J.C."/>
            <person name="Han C."/>
            <person name="Tapia R."/>
            <person name="Land M."/>
            <person name="Hauser L."/>
            <person name="Kyrpides N."/>
            <person name="Ivanova N."/>
            <person name="Pagani I."/>
            <person name="Mouttaki H."/>
            <person name="He Z."/>
            <person name="Zhou J."/>
            <person name="Hemme C.L."/>
            <person name="Woyke T."/>
        </authorList>
    </citation>
    <scope>NUCLEOTIDE SEQUENCE [LARGE SCALE GENOMIC DNA]</scope>
    <source>
        <strain evidence="9">DSM 2782</strain>
    </source>
</reference>
<proteinExistence type="inferred from homology"/>
<dbReference type="eggNOG" id="COG0395">
    <property type="taxonomic scope" value="Bacteria"/>
</dbReference>
<dbReference type="Pfam" id="PF00528">
    <property type="entry name" value="BPD_transp_1"/>
    <property type="match status" value="1"/>
</dbReference>
<comment type="subcellular location">
    <subcellularLocation>
        <location evidence="1 7">Cell membrane</location>
        <topology evidence="1 7">Multi-pass membrane protein</topology>
    </subcellularLocation>
</comment>
<comment type="caution">
    <text evidence="9">The sequence shown here is derived from an EMBL/GenBank/DDBJ whole genome shotgun (WGS) entry which is preliminary data.</text>
</comment>
<evidence type="ECO:0000259" key="8">
    <source>
        <dbReference type="PROSITE" id="PS50928"/>
    </source>
</evidence>
<dbReference type="GO" id="GO:0005886">
    <property type="term" value="C:plasma membrane"/>
    <property type="evidence" value="ECO:0007669"/>
    <property type="project" value="UniProtKB-SubCell"/>
</dbReference>
<keyword evidence="2 7" id="KW-0813">Transport</keyword>
<dbReference type="PROSITE" id="PS50928">
    <property type="entry name" value="ABC_TM1"/>
    <property type="match status" value="1"/>
</dbReference>
<dbReference type="OrthoDB" id="9787837at2"/>
<evidence type="ECO:0000256" key="6">
    <source>
        <dbReference type="ARBA" id="ARBA00023136"/>
    </source>
</evidence>
<keyword evidence="4 7" id="KW-0812">Transmembrane</keyword>
<dbReference type="Gene3D" id="1.10.3720.10">
    <property type="entry name" value="MetI-like"/>
    <property type="match status" value="1"/>
</dbReference>
<feature type="transmembrane region" description="Helical" evidence="7">
    <location>
        <begin position="188"/>
        <end position="210"/>
    </location>
</feature>
<feature type="transmembrane region" description="Helical" evidence="7">
    <location>
        <begin position="146"/>
        <end position="167"/>
    </location>
</feature>
<dbReference type="SUPFAM" id="SSF161098">
    <property type="entry name" value="MetI-like"/>
    <property type="match status" value="1"/>
</dbReference>
<dbReference type="Proteomes" id="UP000003860">
    <property type="component" value="Unassembled WGS sequence"/>
</dbReference>